<feature type="transmembrane region" description="Helical" evidence="8">
    <location>
        <begin position="291"/>
        <end position="310"/>
    </location>
</feature>
<evidence type="ECO:0000256" key="5">
    <source>
        <dbReference type="ARBA" id="ARBA00022989"/>
    </source>
</evidence>
<dbReference type="GO" id="GO:0015204">
    <property type="term" value="F:urea transmembrane transporter activity"/>
    <property type="evidence" value="ECO:0007669"/>
    <property type="project" value="InterPro"/>
</dbReference>
<dbReference type="PANTHER" id="PTHR10464">
    <property type="entry name" value="UREA TRANSPORTER"/>
    <property type="match status" value="1"/>
</dbReference>
<evidence type="ECO:0000256" key="3">
    <source>
        <dbReference type="ARBA" id="ARBA00022475"/>
    </source>
</evidence>
<dbReference type="InterPro" id="IPR029020">
    <property type="entry name" value="Ammonium/urea_transptr"/>
</dbReference>
<evidence type="ECO:0000313" key="10">
    <source>
        <dbReference type="Proteomes" id="UP000319523"/>
    </source>
</evidence>
<feature type="transmembrane region" description="Helical" evidence="8">
    <location>
        <begin position="243"/>
        <end position="260"/>
    </location>
</feature>
<keyword evidence="4 8" id="KW-0812">Transmembrane</keyword>
<dbReference type="Proteomes" id="UP000319523">
    <property type="component" value="Unassembled WGS sequence"/>
</dbReference>
<dbReference type="OrthoDB" id="279428at2"/>
<name>A0A506V8P2_9GAMM</name>
<reference evidence="9 10" key="1">
    <citation type="submission" date="2019-06" db="EMBL/GenBank/DDBJ databases">
        <authorList>
            <person name="Yang Y."/>
        </authorList>
    </citation>
    <scope>NUCLEOTIDE SEQUENCE [LARGE SCALE GENOMIC DNA]</scope>
    <source>
        <strain evidence="9 10">BIT-26</strain>
    </source>
</reference>
<evidence type="ECO:0000256" key="4">
    <source>
        <dbReference type="ARBA" id="ARBA00022692"/>
    </source>
</evidence>
<keyword evidence="6 8" id="KW-0472">Membrane</keyword>
<comment type="similarity">
    <text evidence="2">Belongs to the urea transporter family.</text>
</comment>
<dbReference type="Gene3D" id="1.10.3430.10">
    <property type="entry name" value="Ammonium transporter AmtB like domains"/>
    <property type="match status" value="1"/>
</dbReference>
<feature type="transmembrane region" description="Helical" evidence="8">
    <location>
        <begin position="26"/>
        <end position="46"/>
    </location>
</feature>
<feature type="transmembrane region" description="Helical" evidence="8">
    <location>
        <begin position="106"/>
        <end position="123"/>
    </location>
</feature>
<evidence type="ECO:0000256" key="2">
    <source>
        <dbReference type="ARBA" id="ARBA00005914"/>
    </source>
</evidence>
<dbReference type="GO" id="GO:0005886">
    <property type="term" value="C:plasma membrane"/>
    <property type="evidence" value="ECO:0007669"/>
    <property type="project" value="UniProtKB-SubCell"/>
</dbReference>
<accession>A0A506V8P2</accession>
<feature type="transmembrane region" description="Helical" evidence="8">
    <location>
        <begin position="135"/>
        <end position="155"/>
    </location>
</feature>
<evidence type="ECO:0000313" key="9">
    <source>
        <dbReference type="EMBL" id="TPW41403.1"/>
    </source>
</evidence>
<protein>
    <submittedName>
        <fullName evidence="9">Urea transporter</fullName>
    </submittedName>
</protein>
<feature type="transmembrane region" description="Helical" evidence="8">
    <location>
        <begin position="214"/>
        <end position="231"/>
    </location>
</feature>
<feature type="site" description="Important for channel permeability" evidence="7">
    <location>
        <position position="297"/>
    </location>
</feature>
<evidence type="ECO:0000256" key="7">
    <source>
        <dbReference type="PIRSR" id="PIRSR016502-1"/>
    </source>
</evidence>
<feature type="transmembrane region" description="Helical" evidence="8">
    <location>
        <begin position="183"/>
        <end position="207"/>
    </location>
</feature>
<dbReference type="Pfam" id="PF03253">
    <property type="entry name" value="UT"/>
    <property type="match status" value="1"/>
</dbReference>
<evidence type="ECO:0000256" key="6">
    <source>
        <dbReference type="ARBA" id="ARBA00023136"/>
    </source>
</evidence>
<feature type="transmembrane region" description="Helical" evidence="8">
    <location>
        <begin position="267"/>
        <end position="285"/>
    </location>
</feature>
<keyword evidence="3" id="KW-1003">Cell membrane</keyword>
<keyword evidence="5 8" id="KW-1133">Transmembrane helix</keyword>
<comment type="caution">
    <text evidence="9">The sequence shown here is derived from an EMBL/GenBank/DDBJ whole genome shotgun (WGS) entry which is preliminary data.</text>
</comment>
<proteinExistence type="inferred from homology"/>
<dbReference type="PIRSF" id="PIRSF016502">
    <property type="entry name" value="Urea_transporter"/>
    <property type="match status" value="1"/>
</dbReference>
<organism evidence="9 10">
    <name type="scientific">Mixta tenebrionis</name>
    <dbReference type="NCBI Taxonomy" id="2562439"/>
    <lineage>
        <taxon>Bacteria</taxon>
        <taxon>Pseudomonadati</taxon>
        <taxon>Pseudomonadota</taxon>
        <taxon>Gammaproteobacteria</taxon>
        <taxon>Enterobacterales</taxon>
        <taxon>Erwiniaceae</taxon>
        <taxon>Mixta</taxon>
    </lineage>
</organism>
<evidence type="ECO:0000256" key="8">
    <source>
        <dbReference type="SAM" id="Phobius"/>
    </source>
</evidence>
<comment type="subcellular location">
    <subcellularLocation>
        <location evidence="1">Cell membrane</location>
        <topology evidence="1">Multi-pass membrane protein</topology>
    </subcellularLocation>
</comment>
<evidence type="ECO:0000256" key="1">
    <source>
        <dbReference type="ARBA" id="ARBA00004651"/>
    </source>
</evidence>
<gene>
    <name evidence="9" type="ORF">FKM52_14225</name>
</gene>
<dbReference type="RefSeq" id="WP_141176835.1">
    <property type="nucleotide sequence ID" value="NZ_JBHUFX010000005.1"/>
</dbReference>
<dbReference type="PANTHER" id="PTHR10464:SF4">
    <property type="entry name" value="UREA TRANSPORTER"/>
    <property type="match status" value="1"/>
</dbReference>
<dbReference type="EMBL" id="VHQI01000008">
    <property type="protein sequence ID" value="TPW41403.1"/>
    <property type="molecule type" value="Genomic_DNA"/>
</dbReference>
<keyword evidence="10" id="KW-1185">Reference proteome</keyword>
<sequence>MRNRCFRWCCALRQGVVWVLRGCAQVMFQDSALCGLLFFIAIFIAAGQAHELTIAVGCLLGTAIATAAAALFLPAEREKTAQGLYGYNGCLIGTALPFFLAATPLMWGVLVVCCLLSVMLTAAMERAFAARQLPVLTAPFVLISWMALLASYHFAALHPGPLPVPVLPHVTNPQALPLLLPQAILSGVSQVFLLQSSLAGVLMLAGLACSSRRAMFCALGGSAVALGFAWLMSADAQALNDGLYSFSAILTAVALGAAFPCADWRDAIGGAIGVLAAVLVQSALNTLLMPLGMPAFTMPFVLVTWCCLLARPEKRSDNSCLFNREEVNEG</sequence>
<dbReference type="InterPro" id="IPR004937">
    <property type="entry name" value="Urea_transporter"/>
</dbReference>
<feature type="transmembrane region" description="Helical" evidence="8">
    <location>
        <begin position="84"/>
        <end position="100"/>
    </location>
</feature>
<feature type="transmembrane region" description="Helical" evidence="8">
    <location>
        <begin position="52"/>
        <end position="72"/>
    </location>
</feature>
<dbReference type="AlphaFoldDB" id="A0A506V8P2"/>